<keyword evidence="2" id="KW-1185">Reference proteome</keyword>
<evidence type="ECO:0000313" key="2">
    <source>
        <dbReference type="Proteomes" id="UP000799421"/>
    </source>
</evidence>
<organism evidence="1 2">
    <name type="scientific">Piedraia hortae CBS 480.64</name>
    <dbReference type="NCBI Taxonomy" id="1314780"/>
    <lineage>
        <taxon>Eukaryota</taxon>
        <taxon>Fungi</taxon>
        <taxon>Dikarya</taxon>
        <taxon>Ascomycota</taxon>
        <taxon>Pezizomycotina</taxon>
        <taxon>Dothideomycetes</taxon>
        <taxon>Dothideomycetidae</taxon>
        <taxon>Capnodiales</taxon>
        <taxon>Piedraiaceae</taxon>
        <taxon>Piedraia</taxon>
    </lineage>
</organism>
<sequence length="96" mass="10287">MNAFDSTSCVGAYHIPLLYTHLSVNPPLAIAIFLWAVRGCHILASRWKIVSQVGRLEKDSEIVLSAKGCMGASAGAARGTLVQGVLLIQLYASRTM</sequence>
<proteinExistence type="predicted"/>
<protein>
    <submittedName>
        <fullName evidence="1">Uncharacterized protein</fullName>
    </submittedName>
</protein>
<dbReference type="Proteomes" id="UP000799421">
    <property type="component" value="Unassembled WGS sequence"/>
</dbReference>
<name>A0A6A7BV00_9PEZI</name>
<dbReference type="EMBL" id="MU005998">
    <property type="protein sequence ID" value="KAF2859030.1"/>
    <property type="molecule type" value="Genomic_DNA"/>
</dbReference>
<dbReference type="AlphaFoldDB" id="A0A6A7BV00"/>
<reference evidence="1" key="1">
    <citation type="journal article" date="2020" name="Stud. Mycol.">
        <title>101 Dothideomycetes genomes: a test case for predicting lifestyles and emergence of pathogens.</title>
        <authorList>
            <person name="Haridas S."/>
            <person name="Albert R."/>
            <person name="Binder M."/>
            <person name="Bloem J."/>
            <person name="Labutti K."/>
            <person name="Salamov A."/>
            <person name="Andreopoulos B."/>
            <person name="Baker S."/>
            <person name="Barry K."/>
            <person name="Bills G."/>
            <person name="Bluhm B."/>
            <person name="Cannon C."/>
            <person name="Castanera R."/>
            <person name="Culley D."/>
            <person name="Daum C."/>
            <person name="Ezra D."/>
            <person name="Gonzalez J."/>
            <person name="Henrissat B."/>
            <person name="Kuo A."/>
            <person name="Liang C."/>
            <person name="Lipzen A."/>
            <person name="Lutzoni F."/>
            <person name="Magnuson J."/>
            <person name="Mondo S."/>
            <person name="Nolan M."/>
            <person name="Ohm R."/>
            <person name="Pangilinan J."/>
            <person name="Park H.-J."/>
            <person name="Ramirez L."/>
            <person name="Alfaro M."/>
            <person name="Sun H."/>
            <person name="Tritt A."/>
            <person name="Yoshinaga Y."/>
            <person name="Zwiers L.-H."/>
            <person name="Turgeon B."/>
            <person name="Goodwin S."/>
            <person name="Spatafora J."/>
            <person name="Crous P."/>
            <person name="Grigoriev I."/>
        </authorList>
    </citation>
    <scope>NUCLEOTIDE SEQUENCE</scope>
    <source>
        <strain evidence="1">CBS 480.64</strain>
    </source>
</reference>
<accession>A0A6A7BV00</accession>
<evidence type="ECO:0000313" key="1">
    <source>
        <dbReference type="EMBL" id="KAF2859030.1"/>
    </source>
</evidence>
<gene>
    <name evidence="1" type="ORF">K470DRAFT_259203</name>
</gene>